<proteinExistence type="predicted"/>
<dbReference type="RefSeq" id="XP_001485742.2">
    <property type="nucleotide sequence ID" value="XM_001485692.1"/>
</dbReference>
<dbReference type="KEGG" id="pgu:PGUG_01413"/>
<dbReference type="eggNOG" id="ENOG502RFM4">
    <property type="taxonomic scope" value="Eukaryota"/>
</dbReference>
<sequence>MLRSQSISNFSDSKKKGFLSSLRSRKSSNSSLNSASISAPTSKPRPLSSSVSSMTLNRHVQDDFKENLNPEKSSKSGRSQRPVSVLFSNTNNSRTLKTRSSTPNLKRSSVYLGSIAAPGSRESIAILPDAASDKLDEQSLEDTNSPYTPDAVVVTDTIPDVSTISIEDEELDLKSQKLHRTTNYYGISDFVSLMLHDHVDSEAQTSYLPINNRKSLDIERLEQDKIRRSLQMSLSKECKEWKSNLQLVENAIFISIKSASNDDFLDQLEDLDYAATFKSEPYIEDLVV</sequence>
<dbReference type="AlphaFoldDB" id="A5DDR2"/>
<feature type="compositionally biased region" description="Polar residues" evidence="1">
    <location>
        <begin position="76"/>
        <end position="103"/>
    </location>
</feature>
<dbReference type="EMBL" id="CH408156">
    <property type="protein sequence ID" value="EDK37315.2"/>
    <property type="molecule type" value="Genomic_DNA"/>
</dbReference>
<evidence type="ECO:0000313" key="2">
    <source>
        <dbReference type="EMBL" id="EDK37315.2"/>
    </source>
</evidence>
<dbReference type="OMA" id="IVNQDHT"/>
<dbReference type="VEuPathDB" id="FungiDB:PGUG_01413"/>
<keyword evidence="3" id="KW-1185">Reference proteome</keyword>
<dbReference type="HOGENOM" id="CLU_874428_0_0_1"/>
<name>A5DDR2_PICGU</name>
<evidence type="ECO:0000313" key="3">
    <source>
        <dbReference type="Proteomes" id="UP000001997"/>
    </source>
</evidence>
<feature type="compositionally biased region" description="Basic and acidic residues" evidence="1">
    <location>
        <begin position="59"/>
        <end position="74"/>
    </location>
</feature>
<reference evidence="2 3" key="1">
    <citation type="journal article" date="2009" name="Nature">
        <title>Evolution of pathogenicity and sexual reproduction in eight Candida genomes.</title>
        <authorList>
            <person name="Butler G."/>
            <person name="Rasmussen M.D."/>
            <person name="Lin M.F."/>
            <person name="Santos M.A."/>
            <person name="Sakthikumar S."/>
            <person name="Munro C.A."/>
            <person name="Rheinbay E."/>
            <person name="Grabherr M."/>
            <person name="Forche A."/>
            <person name="Reedy J.L."/>
            <person name="Agrafioti I."/>
            <person name="Arnaud M.B."/>
            <person name="Bates S."/>
            <person name="Brown A.J."/>
            <person name="Brunke S."/>
            <person name="Costanzo M.C."/>
            <person name="Fitzpatrick D.A."/>
            <person name="de Groot P.W."/>
            <person name="Harris D."/>
            <person name="Hoyer L.L."/>
            <person name="Hube B."/>
            <person name="Klis F.M."/>
            <person name="Kodira C."/>
            <person name="Lennard N."/>
            <person name="Logue M.E."/>
            <person name="Martin R."/>
            <person name="Neiman A.M."/>
            <person name="Nikolaou E."/>
            <person name="Quail M.A."/>
            <person name="Quinn J."/>
            <person name="Santos M.C."/>
            <person name="Schmitzberger F.F."/>
            <person name="Sherlock G."/>
            <person name="Shah P."/>
            <person name="Silverstein K.A."/>
            <person name="Skrzypek M.S."/>
            <person name="Soll D."/>
            <person name="Staggs R."/>
            <person name="Stansfield I."/>
            <person name="Stumpf M.P."/>
            <person name="Sudbery P.E."/>
            <person name="Srikantha T."/>
            <person name="Zeng Q."/>
            <person name="Berman J."/>
            <person name="Berriman M."/>
            <person name="Heitman J."/>
            <person name="Gow N.A."/>
            <person name="Lorenz M.C."/>
            <person name="Birren B.W."/>
            <person name="Kellis M."/>
            <person name="Cuomo C.A."/>
        </authorList>
    </citation>
    <scope>NUCLEOTIDE SEQUENCE [LARGE SCALE GENOMIC DNA]</scope>
    <source>
        <strain evidence="3">ATCC 6260 / CBS 566 / DSM 6381 / JCM 1539 / NBRC 10279 / NRRL Y-324</strain>
    </source>
</reference>
<evidence type="ECO:0000256" key="1">
    <source>
        <dbReference type="SAM" id="MobiDB-lite"/>
    </source>
</evidence>
<dbReference type="Proteomes" id="UP000001997">
    <property type="component" value="Unassembled WGS sequence"/>
</dbReference>
<feature type="region of interest" description="Disordered" evidence="1">
    <location>
        <begin position="1"/>
        <end position="103"/>
    </location>
</feature>
<feature type="compositionally biased region" description="Low complexity" evidence="1">
    <location>
        <begin position="18"/>
        <end position="39"/>
    </location>
</feature>
<feature type="compositionally biased region" description="Polar residues" evidence="1">
    <location>
        <begin position="1"/>
        <end position="11"/>
    </location>
</feature>
<dbReference type="OrthoDB" id="4012837at2759"/>
<gene>
    <name evidence="2" type="ORF">PGUG_01413</name>
</gene>
<dbReference type="InParanoid" id="A5DDR2"/>
<dbReference type="GeneID" id="5128327"/>
<accession>A5DDR2</accession>
<protein>
    <submittedName>
        <fullName evidence="2">Uncharacterized protein</fullName>
    </submittedName>
</protein>
<organism evidence="2 3">
    <name type="scientific">Meyerozyma guilliermondii (strain ATCC 6260 / CBS 566 / DSM 6381 / JCM 1539 / NBRC 10279 / NRRL Y-324)</name>
    <name type="common">Yeast</name>
    <name type="synonym">Candida guilliermondii</name>
    <dbReference type="NCBI Taxonomy" id="294746"/>
    <lineage>
        <taxon>Eukaryota</taxon>
        <taxon>Fungi</taxon>
        <taxon>Dikarya</taxon>
        <taxon>Ascomycota</taxon>
        <taxon>Saccharomycotina</taxon>
        <taxon>Pichiomycetes</taxon>
        <taxon>Debaryomycetaceae</taxon>
        <taxon>Meyerozyma</taxon>
    </lineage>
</organism>